<dbReference type="RefSeq" id="WP_089060810.1">
    <property type="nucleotide sequence ID" value="NZ_CP022315.1"/>
</dbReference>
<gene>
    <name evidence="1" type="ORF">CFK37_04760</name>
</gene>
<dbReference type="Gene3D" id="1.20.1260.120">
    <property type="entry name" value="Protein of unknown function DUF2935"/>
    <property type="match status" value="1"/>
</dbReference>
<dbReference type="EMBL" id="CP022315">
    <property type="protein sequence ID" value="ASK61533.1"/>
    <property type="molecule type" value="Genomic_DNA"/>
</dbReference>
<organism evidence="1 2">
    <name type="scientific">Virgibacillus phasianinus</name>
    <dbReference type="NCBI Taxonomy" id="2017483"/>
    <lineage>
        <taxon>Bacteria</taxon>
        <taxon>Bacillati</taxon>
        <taxon>Bacillota</taxon>
        <taxon>Bacilli</taxon>
        <taxon>Bacillales</taxon>
        <taxon>Bacillaceae</taxon>
        <taxon>Virgibacillus</taxon>
    </lineage>
</organism>
<name>A0A220U0S2_9BACI</name>
<protein>
    <recommendedName>
        <fullName evidence="3">DUF2935 domain-containing protein</fullName>
    </recommendedName>
</protein>
<reference evidence="1 2" key="1">
    <citation type="submission" date="2017-07" db="EMBL/GenBank/DDBJ databases">
        <title>Virgibacillus sp. LM2416.</title>
        <authorList>
            <person name="Tak E.J."/>
            <person name="Bae J.-W."/>
        </authorList>
    </citation>
    <scope>NUCLEOTIDE SEQUENCE [LARGE SCALE GENOMIC DNA]</scope>
    <source>
        <strain evidence="1 2">LM2416</strain>
    </source>
</reference>
<dbReference type="OrthoDB" id="1633927at2"/>
<keyword evidence="2" id="KW-1185">Reference proteome</keyword>
<proteinExistence type="predicted"/>
<dbReference type="AlphaFoldDB" id="A0A220U0S2"/>
<dbReference type="Proteomes" id="UP000198312">
    <property type="component" value="Chromosome"/>
</dbReference>
<dbReference type="SUPFAM" id="SSF158430">
    <property type="entry name" value="Bacillus cereus metalloprotein-like"/>
    <property type="match status" value="2"/>
</dbReference>
<accession>A0A220U0S2</accession>
<dbReference type="InterPro" id="IPR021328">
    <property type="entry name" value="CotB-like"/>
</dbReference>
<dbReference type="Pfam" id="PF11155">
    <property type="entry name" value="DUF2935"/>
    <property type="match status" value="2"/>
</dbReference>
<evidence type="ECO:0000313" key="1">
    <source>
        <dbReference type="EMBL" id="ASK61533.1"/>
    </source>
</evidence>
<sequence length="269" mass="31508">MSDYQEVSLYENRFWLQILGDHARFIYSALAPDEKEYIHTAEKLKNVFDQLLERARTSLSGDALLHFNQYAYQQANEIRKFKLELIKEHLIGQITIHLTPSFLNHMVNEVDEYIRILEYLCDGKVPPISHEVHHHLLWLLDAAGHAGAINDTLDSTEQMLKEKTHKFTKTFNHFYLKAIEMAGFLRTYVQEFPALERFNYQAELEMKIFKEFLRELEEMELQGSVLDTFSALMADHMAREECYYLIKLAQSRGLETPSCDPAKPRVTES</sequence>
<dbReference type="KEGG" id="vil:CFK37_04760"/>
<evidence type="ECO:0008006" key="3">
    <source>
        <dbReference type="Google" id="ProtNLM"/>
    </source>
</evidence>
<evidence type="ECO:0000313" key="2">
    <source>
        <dbReference type="Proteomes" id="UP000198312"/>
    </source>
</evidence>